<evidence type="ECO:0000313" key="5">
    <source>
        <dbReference type="EMBL" id="MBP1990633.1"/>
    </source>
</evidence>
<dbReference type="InterPro" id="IPR037923">
    <property type="entry name" value="HTH-like"/>
</dbReference>
<evidence type="ECO:0000313" key="6">
    <source>
        <dbReference type="Proteomes" id="UP001519287"/>
    </source>
</evidence>
<dbReference type="PROSITE" id="PS01124">
    <property type="entry name" value="HTH_ARAC_FAMILY_2"/>
    <property type="match status" value="1"/>
</dbReference>
<evidence type="ECO:0000259" key="4">
    <source>
        <dbReference type="PROSITE" id="PS01124"/>
    </source>
</evidence>
<gene>
    <name evidence="5" type="ORF">J2Z66_002239</name>
</gene>
<dbReference type="Proteomes" id="UP001519287">
    <property type="component" value="Unassembled WGS sequence"/>
</dbReference>
<keyword evidence="6" id="KW-1185">Reference proteome</keyword>
<dbReference type="SMART" id="SM00342">
    <property type="entry name" value="HTH_ARAC"/>
    <property type="match status" value="1"/>
</dbReference>
<dbReference type="PROSITE" id="PS00041">
    <property type="entry name" value="HTH_ARAC_FAMILY_1"/>
    <property type="match status" value="1"/>
</dbReference>
<evidence type="ECO:0000256" key="2">
    <source>
        <dbReference type="ARBA" id="ARBA00023125"/>
    </source>
</evidence>
<dbReference type="Pfam" id="PF12833">
    <property type="entry name" value="HTH_18"/>
    <property type="match status" value="1"/>
</dbReference>
<proteinExistence type="predicted"/>
<dbReference type="InterPro" id="IPR018062">
    <property type="entry name" value="HTH_AraC-typ_CS"/>
</dbReference>
<reference evidence="5 6" key="1">
    <citation type="submission" date="2021-03" db="EMBL/GenBank/DDBJ databases">
        <title>Genomic Encyclopedia of Type Strains, Phase IV (KMG-IV): sequencing the most valuable type-strain genomes for metagenomic binning, comparative biology and taxonomic classification.</title>
        <authorList>
            <person name="Goeker M."/>
        </authorList>
    </citation>
    <scope>NUCLEOTIDE SEQUENCE [LARGE SCALE GENOMIC DNA]</scope>
    <source>
        <strain evidence="5 6">DSM 26048</strain>
    </source>
</reference>
<dbReference type="SUPFAM" id="SSF51215">
    <property type="entry name" value="Regulatory protein AraC"/>
    <property type="match status" value="1"/>
</dbReference>
<comment type="caution">
    <text evidence="5">The sequence shown here is derived from an EMBL/GenBank/DDBJ whole genome shotgun (WGS) entry which is preliminary data.</text>
</comment>
<dbReference type="InterPro" id="IPR014710">
    <property type="entry name" value="RmlC-like_jellyroll"/>
</dbReference>
<dbReference type="InterPro" id="IPR009057">
    <property type="entry name" value="Homeodomain-like_sf"/>
</dbReference>
<keyword evidence="2" id="KW-0238">DNA-binding</keyword>
<dbReference type="RefSeq" id="WP_209971381.1">
    <property type="nucleotide sequence ID" value="NZ_JAGGLB010000005.1"/>
</dbReference>
<dbReference type="PANTHER" id="PTHR43280:SF28">
    <property type="entry name" value="HTH-TYPE TRANSCRIPTIONAL ACTIVATOR RHAS"/>
    <property type="match status" value="1"/>
</dbReference>
<dbReference type="Gene3D" id="2.60.120.10">
    <property type="entry name" value="Jelly Rolls"/>
    <property type="match status" value="1"/>
</dbReference>
<dbReference type="InterPro" id="IPR003313">
    <property type="entry name" value="AraC-bd"/>
</dbReference>
<organism evidence="5 6">
    <name type="scientific">Paenibacillus eucommiae</name>
    <dbReference type="NCBI Taxonomy" id="1355755"/>
    <lineage>
        <taxon>Bacteria</taxon>
        <taxon>Bacillati</taxon>
        <taxon>Bacillota</taxon>
        <taxon>Bacilli</taxon>
        <taxon>Bacillales</taxon>
        <taxon>Paenibacillaceae</taxon>
        <taxon>Paenibacillus</taxon>
    </lineage>
</organism>
<sequence length="291" mass="33903">MTDTKITRRSNQPLPEDEAPFYIHHAIRTQSFNMDQNHAHETYEIYYMRAGERFYFIKDRSYHVVQGDLVLIPPLVLHKTTEASSPNHERVLINFQAGFVAPMQAQIGVDLFAAFEGFPVIRPHIKGNPALEAIFEKLLTEQHRKEPGADGYLKLLLAELLLWMHREVQKTSERDPGREHPTELHRNVSDIVKHINEHHREKLRLPSIAEHFHISPYYLCHIFKKVTGFTLVEYVQQIRIREAQKLLKNTRLSVSTIAEESGFDSSTHFGRVFKSLCGRSPLQYRKQMKSQ</sequence>
<dbReference type="PRINTS" id="PR00032">
    <property type="entry name" value="HTHARAC"/>
</dbReference>
<dbReference type="InterPro" id="IPR018060">
    <property type="entry name" value="HTH_AraC"/>
</dbReference>
<keyword evidence="1" id="KW-0805">Transcription regulation</keyword>
<name>A0ABS4ISU6_9BACL</name>
<dbReference type="Gene3D" id="1.10.10.60">
    <property type="entry name" value="Homeodomain-like"/>
    <property type="match status" value="2"/>
</dbReference>
<dbReference type="PANTHER" id="PTHR43280">
    <property type="entry name" value="ARAC-FAMILY TRANSCRIPTIONAL REGULATOR"/>
    <property type="match status" value="1"/>
</dbReference>
<evidence type="ECO:0000256" key="1">
    <source>
        <dbReference type="ARBA" id="ARBA00023015"/>
    </source>
</evidence>
<dbReference type="InterPro" id="IPR020449">
    <property type="entry name" value="Tscrpt_reg_AraC-type_HTH"/>
</dbReference>
<protein>
    <submittedName>
        <fullName evidence="5">AraC-like DNA-binding protein</fullName>
    </submittedName>
</protein>
<evidence type="ECO:0000256" key="3">
    <source>
        <dbReference type="ARBA" id="ARBA00023163"/>
    </source>
</evidence>
<dbReference type="EMBL" id="JAGGLB010000005">
    <property type="protein sequence ID" value="MBP1990633.1"/>
    <property type="molecule type" value="Genomic_DNA"/>
</dbReference>
<dbReference type="Pfam" id="PF02311">
    <property type="entry name" value="AraC_binding"/>
    <property type="match status" value="1"/>
</dbReference>
<feature type="domain" description="HTH araC/xylS-type" evidence="4">
    <location>
        <begin position="189"/>
        <end position="287"/>
    </location>
</feature>
<accession>A0ABS4ISU6</accession>
<dbReference type="SUPFAM" id="SSF46689">
    <property type="entry name" value="Homeodomain-like"/>
    <property type="match status" value="2"/>
</dbReference>
<keyword evidence="3" id="KW-0804">Transcription</keyword>